<organism evidence="1 2">
    <name type="scientific">Kosakonia sacchari</name>
    <dbReference type="NCBI Taxonomy" id="1158459"/>
    <lineage>
        <taxon>Bacteria</taxon>
        <taxon>Pseudomonadati</taxon>
        <taxon>Pseudomonadota</taxon>
        <taxon>Gammaproteobacteria</taxon>
        <taxon>Enterobacterales</taxon>
        <taxon>Enterobacteriaceae</taxon>
        <taxon>Kosakonia</taxon>
    </lineage>
</organism>
<protein>
    <recommendedName>
        <fullName evidence="3">DUF1349 domain-containing protein</fullName>
    </recommendedName>
</protein>
<accession>A0A1G4XJK5</accession>
<dbReference type="RefSeq" id="WP_017455851.1">
    <property type="nucleotide sequence ID" value="NZ_FMUI01000002.1"/>
</dbReference>
<reference evidence="1 2" key="1">
    <citation type="submission" date="2016-10" db="EMBL/GenBank/DDBJ databases">
        <authorList>
            <person name="Varghese N."/>
            <person name="Submissions S."/>
        </authorList>
    </citation>
    <scope>NUCLEOTIDE SEQUENCE [LARGE SCALE GENOMIC DNA]</scope>
    <source>
        <strain evidence="1 2">CGMCC 1.12102</strain>
    </source>
</reference>
<dbReference type="InterPro" id="IPR013320">
    <property type="entry name" value="ConA-like_dom_sf"/>
</dbReference>
<evidence type="ECO:0000313" key="1">
    <source>
        <dbReference type="EMBL" id="SCX41304.1"/>
    </source>
</evidence>
<dbReference type="InterPro" id="IPR009784">
    <property type="entry name" value="DUF1349"/>
</dbReference>
<evidence type="ECO:0000313" key="2">
    <source>
        <dbReference type="Proteomes" id="UP000183569"/>
    </source>
</evidence>
<comment type="caution">
    <text evidence="1">The sequence shown here is derived from an EMBL/GenBank/DDBJ whole genome shotgun (WGS) entry which is preliminary data.</text>
</comment>
<dbReference type="PANTHER" id="PTHR35332">
    <property type="entry name" value="REGULATION OF ENOLASE PROTEIN 1"/>
    <property type="match status" value="1"/>
</dbReference>
<dbReference type="Pfam" id="PF07081">
    <property type="entry name" value="DUF1349"/>
    <property type="match status" value="1"/>
</dbReference>
<proteinExistence type="predicted"/>
<dbReference type="InterPro" id="IPR015987">
    <property type="entry name" value="UCP022704"/>
</dbReference>
<gene>
    <name evidence="1" type="ORF">SAMN02927897_01006</name>
</gene>
<dbReference type="Proteomes" id="UP000183569">
    <property type="component" value="Unassembled WGS sequence"/>
</dbReference>
<dbReference type="SUPFAM" id="SSF49899">
    <property type="entry name" value="Concanavalin A-like lectins/glucanases"/>
    <property type="match status" value="1"/>
</dbReference>
<dbReference type="GeneID" id="23844633"/>
<name>A0A1G4XJK5_9ENTR</name>
<dbReference type="PANTHER" id="PTHR35332:SF2">
    <property type="entry name" value="REGULATION OF ENOLASE PROTEIN 1"/>
    <property type="match status" value="1"/>
</dbReference>
<dbReference type="Gene3D" id="2.60.120.200">
    <property type="match status" value="1"/>
</dbReference>
<dbReference type="PIRSF" id="PIRSF022704">
    <property type="entry name" value="UCP022704"/>
    <property type="match status" value="1"/>
</dbReference>
<evidence type="ECO:0008006" key="3">
    <source>
        <dbReference type="Google" id="ProtNLM"/>
    </source>
</evidence>
<dbReference type="AlphaFoldDB" id="A0A1G4XJK5"/>
<sequence>MTGDFYWINEPQQWRETQGKVEVVTDGSTDFWRKTWYGFERFSGHGFVRDVTGDFTFQVRIQARFSELYDQAGLLLVADEQNWLKAGIEFNDGAPAIGSVLTQGYSDWATGIFPGDAGDFWLRLSRKGDALRLQYSTDGRVWPLLRLCHFPHSRCAMGVMCCTPERAGQEVAFSDMTLTPLLEKDLHDLS</sequence>
<dbReference type="EMBL" id="FMUI01000002">
    <property type="protein sequence ID" value="SCX41304.1"/>
    <property type="molecule type" value="Genomic_DNA"/>
</dbReference>